<feature type="transmembrane region" description="Helical" evidence="1">
    <location>
        <begin position="29"/>
        <end position="48"/>
    </location>
</feature>
<dbReference type="AlphaFoldDB" id="A0A1R3GZF7"/>
<name>A0A1R3GZF7_9ROSI</name>
<evidence type="ECO:0000256" key="1">
    <source>
        <dbReference type="SAM" id="Phobius"/>
    </source>
</evidence>
<keyword evidence="1" id="KW-0812">Transmembrane</keyword>
<protein>
    <submittedName>
        <fullName evidence="2">Uncharacterized protein</fullName>
    </submittedName>
</protein>
<keyword evidence="1" id="KW-1133">Transmembrane helix</keyword>
<gene>
    <name evidence="2" type="ORF">COLO4_32508</name>
</gene>
<proteinExistence type="predicted"/>
<keyword evidence="1" id="KW-0472">Membrane</keyword>
<comment type="caution">
    <text evidence="2">The sequence shown here is derived from an EMBL/GenBank/DDBJ whole genome shotgun (WGS) entry which is preliminary data.</text>
</comment>
<sequence length="85" mass="10130">MEEEAHTRDFSLIVLVGMVDRHLTWRKPIVMANFLFVIIVIPGMRLACPHAKWVRGWGLWEDRFGKRDSQRTQCRLAARLRKRKQ</sequence>
<accession>A0A1R3GZF7</accession>
<reference evidence="3" key="1">
    <citation type="submission" date="2013-09" db="EMBL/GenBank/DDBJ databases">
        <title>Corchorus olitorius genome sequencing.</title>
        <authorList>
            <person name="Alam M."/>
            <person name="Haque M.S."/>
            <person name="Islam M.S."/>
            <person name="Emdad E.M."/>
            <person name="Islam M.M."/>
            <person name="Ahmed B."/>
            <person name="Halim A."/>
            <person name="Hossen Q.M.M."/>
            <person name="Hossain M.Z."/>
            <person name="Ahmed R."/>
            <person name="Khan M.M."/>
            <person name="Islam R."/>
            <person name="Rashid M.M."/>
            <person name="Khan S.A."/>
            <person name="Rahman M.S."/>
            <person name="Alam M."/>
            <person name="Yahiya A.S."/>
            <person name="Khan M.S."/>
            <person name="Azam M.S."/>
            <person name="Haque T."/>
            <person name="Lashkar M.Z.H."/>
            <person name="Akhand A.I."/>
            <person name="Morshed G."/>
            <person name="Roy S."/>
            <person name="Uddin K.S."/>
            <person name="Rabeya T."/>
            <person name="Hossain A.S."/>
            <person name="Chowdhury A."/>
            <person name="Snigdha A.R."/>
            <person name="Mortoza M.S."/>
            <person name="Matin S.A."/>
            <person name="Hoque S.M.E."/>
            <person name="Islam M.K."/>
            <person name="Roy D.K."/>
            <person name="Haider R."/>
            <person name="Moosa M.M."/>
            <person name="Elias S.M."/>
            <person name="Hasan A.M."/>
            <person name="Jahan S."/>
            <person name="Shafiuddin M."/>
            <person name="Mahmood N."/>
            <person name="Shommy N.S."/>
        </authorList>
    </citation>
    <scope>NUCLEOTIDE SEQUENCE [LARGE SCALE GENOMIC DNA]</scope>
    <source>
        <strain evidence="3">cv. O-4</strain>
    </source>
</reference>
<evidence type="ECO:0000313" key="2">
    <source>
        <dbReference type="EMBL" id="OMO63370.1"/>
    </source>
</evidence>
<keyword evidence="3" id="KW-1185">Reference proteome</keyword>
<evidence type="ECO:0000313" key="3">
    <source>
        <dbReference type="Proteomes" id="UP000187203"/>
    </source>
</evidence>
<organism evidence="2 3">
    <name type="scientific">Corchorus olitorius</name>
    <dbReference type="NCBI Taxonomy" id="93759"/>
    <lineage>
        <taxon>Eukaryota</taxon>
        <taxon>Viridiplantae</taxon>
        <taxon>Streptophyta</taxon>
        <taxon>Embryophyta</taxon>
        <taxon>Tracheophyta</taxon>
        <taxon>Spermatophyta</taxon>
        <taxon>Magnoliopsida</taxon>
        <taxon>eudicotyledons</taxon>
        <taxon>Gunneridae</taxon>
        <taxon>Pentapetalae</taxon>
        <taxon>rosids</taxon>
        <taxon>malvids</taxon>
        <taxon>Malvales</taxon>
        <taxon>Malvaceae</taxon>
        <taxon>Grewioideae</taxon>
        <taxon>Apeibeae</taxon>
        <taxon>Corchorus</taxon>
    </lineage>
</organism>
<dbReference type="Proteomes" id="UP000187203">
    <property type="component" value="Unassembled WGS sequence"/>
</dbReference>
<dbReference type="EMBL" id="AWUE01021126">
    <property type="protein sequence ID" value="OMO63370.1"/>
    <property type="molecule type" value="Genomic_DNA"/>
</dbReference>